<evidence type="ECO:0000256" key="6">
    <source>
        <dbReference type="ARBA" id="ARBA00031395"/>
    </source>
</evidence>
<evidence type="ECO:0000259" key="9">
    <source>
        <dbReference type="Pfam" id="PF01571"/>
    </source>
</evidence>
<dbReference type="InterPro" id="IPR028896">
    <property type="entry name" value="GcvT/YgfZ/DmdA"/>
</dbReference>
<evidence type="ECO:0000313" key="11">
    <source>
        <dbReference type="EMBL" id="GGF55015.1"/>
    </source>
</evidence>
<dbReference type="InterPro" id="IPR006222">
    <property type="entry name" value="GCVT_N"/>
</dbReference>
<dbReference type="Proteomes" id="UP000632498">
    <property type="component" value="Unassembled WGS sequence"/>
</dbReference>
<dbReference type="Gene3D" id="3.30.70.1400">
    <property type="entry name" value="Aminomethyltransferase beta-barrel domains"/>
    <property type="match status" value="1"/>
</dbReference>
<dbReference type="Gene3D" id="2.40.30.110">
    <property type="entry name" value="Aminomethyltransferase beta-barrel domains"/>
    <property type="match status" value="1"/>
</dbReference>
<name>A0A917BSR8_9PROT</name>
<proteinExistence type="inferred from homology"/>
<dbReference type="InterPro" id="IPR013977">
    <property type="entry name" value="GcvT_C"/>
</dbReference>
<dbReference type="GO" id="GO:0005960">
    <property type="term" value="C:glycine cleavage complex"/>
    <property type="evidence" value="ECO:0007669"/>
    <property type="project" value="InterPro"/>
</dbReference>
<evidence type="ECO:0000259" key="10">
    <source>
        <dbReference type="Pfam" id="PF08669"/>
    </source>
</evidence>
<evidence type="ECO:0000256" key="7">
    <source>
        <dbReference type="ARBA" id="ARBA00047665"/>
    </source>
</evidence>
<feature type="domain" description="Aminomethyltransferase C-terminal" evidence="10">
    <location>
        <begin position="282"/>
        <end position="360"/>
    </location>
</feature>
<reference evidence="11" key="2">
    <citation type="submission" date="2020-09" db="EMBL/GenBank/DDBJ databases">
        <authorList>
            <person name="Sun Q."/>
            <person name="Zhou Y."/>
        </authorList>
    </citation>
    <scope>NUCLEOTIDE SEQUENCE</scope>
    <source>
        <strain evidence="11">CGMCC 1.15254</strain>
    </source>
</reference>
<dbReference type="FunFam" id="4.10.1250.10:FF:000002">
    <property type="entry name" value="Aminomethyltransferase"/>
    <property type="match status" value="1"/>
</dbReference>
<dbReference type="InterPro" id="IPR029043">
    <property type="entry name" value="GcvT/YgfZ_C"/>
</dbReference>
<evidence type="ECO:0000256" key="8">
    <source>
        <dbReference type="PIRSR" id="PIRSR006487-1"/>
    </source>
</evidence>
<dbReference type="NCBIfam" id="NF001567">
    <property type="entry name" value="PRK00389.1"/>
    <property type="match status" value="1"/>
</dbReference>
<dbReference type="Gene3D" id="3.30.1360.120">
    <property type="entry name" value="Probable tRNA modification gtpase trme, domain 1"/>
    <property type="match status" value="1"/>
</dbReference>
<comment type="caution">
    <text evidence="11">The sequence shown here is derived from an EMBL/GenBank/DDBJ whole genome shotgun (WGS) entry which is preliminary data.</text>
</comment>
<dbReference type="EMBL" id="BMHV01000003">
    <property type="protein sequence ID" value="GGF55015.1"/>
    <property type="molecule type" value="Genomic_DNA"/>
</dbReference>
<keyword evidence="12" id="KW-1185">Reference proteome</keyword>
<evidence type="ECO:0000313" key="12">
    <source>
        <dbReference type="Proteomes" id="UP000632498"/>
    </source>
</evidence>
<dbReference type="PANTHER" id="PTHR43757">
    <property type="entry name" value="AMINOMETHYLTRANSFERASE"/>
    <property type="match status" value="1"/>
</dbReference>
<accession>A0A917BSR8</accession>
<keyword evidence="3" id="KW-0032">Aminotransferase</keyword>
<dbReference type="NCBIfam" id="NF010093">
    <property type="entry name" value="PRK13579.1"/>
    <property type="match status" value="1"/>
</dbReference>
<dbReference type="Gene3D" id="4.10.1250.10">
    <property type="entry name" value="Aminomethyltransferase fragment"/>
    <property type="match status" value="1"/>
</dbReference>
<reference evidence="11" key="1">
    <citation type="journal article" date="2014" name="Int. J. Syst. Evol. Microbiol.">
        <title>Complete genome sequence of Corynebacterium casei LMG S-19264T (=DSM 44701T), isolated from a smear-ripened cheese.</title>
        <authorList>
            <consortium name="US DOE Joint Genome Institute (JGI-PGF)"/>
            <person name="Walter F."/>
            <person name="Albersmeier A."/>
            <person name="Kalinowski J."/>
            <person name="Ruckert C."/>
        </authorList>
    </citation>
    <scope>NUCLEOTIDE SEQUENCE</scope>
    <source>
        <strain evidence="11">CGMCC 1.15254</strain>
    </source>
</reference>
<dbReference type="PANTHER" id="PTHR43757:SF2">
    <property type="entry name" value="AMINOMETHYLTRANSFERASE, MITOCHONDRIAL"/>
    <property type="match status" value="1"/>
</dbReference>
<dbReference type="FunFam" id="3.30.70.1400:FF:000001">
    <property type="entry name" value="Aminomethyltransferase"/>
    <property type="match status" value="1"/>
</dbReference>
<dbReference type="EC" id="2.1.2.10" evidence="2"/>
<keyword evidence="5" id="KW-0809">Transit peptide</keyword>
<dbReference type="GO" id="GO:0008483">
    <property type="term" value="F:transaminase activity"/>
    <property type="evidence" value="ECO:0007669"/>
    <property type="project" value="UniProtKB-KW"/>
</dbReference>
<dbReference type="Pfam" id="PF08669">
    <property type="entry name" value="GCV_T_C"/>
    <property type="match status" value="1"/>
</dbReference>
<evidence type="ECO:0000256" key="3">
    <source>
        <dbReference type="ARBA" id="ARBA00022576"/>
    </source>
</evidence>
<evidence type="ECO:0000256" key="2">
    <source>
        <dbReference type="ARBA" id="ARBA00012616"/>
    </source>
</evidence>
<keyword evidence="4" id="KW-0808">Transferase</keyword>
<dbReference type="GO" id="GO:0006546">
    <property type="term" value="P:glycine catabolic process"/>
    <property type="evidence" value="ECO:0007669"/>
    <property type="project" value="InterPro"/>
</dbReference>
<dbReference type="Pfam" id="PF01571">
    <property type="entry name" value="GCV_T"/>
    <property type="match status" value="1"/>
</dbReference>
<dbReference type="PIRSF" id="PIRSF006487">
    <property type="entry name" value="GcvT"/>
    <property type="match status" value="1"/>
</dbReference>
<protein>
    <recommendedName>
        <fullName evidence="2">aminomethyltransferase</fullName>
        <ecNumber evidence="2">2.1.2.10</ecNumber>
    </recommendedName>
    <alternativeName>
        <fullName evidence="6">Glycine cleavage system T protein</fullName>
    </alternativeName>
</protein>
<gene>
    <name evidence="11" type="primary">gcvT2</name>
    <name evidence="11" type="ORF">GCM10011332_05500</name>
</gene>
<evidence type="ECO:0000256" key="5">
    <source>
        <dbReference type="ARBA" id="ARBA00022946"/>
    </source>
</evidence>
<dbReference type="AlphaFoldDB" id="A0A917BSR8"/>
<dbReference type="SUPFAM" id="SSF103025">
    <property type="entry name" value="Folate-binding domain"/>
    <property type="match status" value="1"/>
</dbReference>
<feature type="domain" description="GCVT N-terminal" evidence="9">
    <location>
        <begin position="11"/>
        <end position="258"/>
    </location>
</feature>
<sequence>MSASNIKKTPLYDLHMELGAKMVEFAGWSMPINYPMGIMGEHHHCRNKAALFDVSHMAQVIVRGENRAKAFEALVPSNIDGLPVGKARYTFFTNDEGGIMDDLIVSNAGDYLFVVVNAAMRDQDIPHMKNNLTGCEVIEITDHALLAIQGPAAESVVAKHAPAAADLKFMETMEVDFLGTTCRISRLGYTGEDGYEISIPQGEATRIAKILLEDENLAPVGLGARDSLRLEAGLCLYGNDIDATTSPVEAQLNWAMQKRRREEGGFPGADRILKELAEGPTRKLVGIQPLGRAPARQGVEVVSMDGTSIGQVTSGGFGPTFEGPVALGYVASEFAAPDTDVQLSVRGKLLPAKIVKTPFVQQNYKR</sequence>
<comment type="similarity">
    <text evidence="1">Belongs to the GcvT family.</text>
</comment>
<organism evidence="11 12">
    <name type="scientific">Terasakiella brassicae</name>
    <dbReference type="NCBI Taxonomy" id="1634917"/>
    <lineage>
        <taxon>Bacteria</taxon>
        <taxon>Pseudomonadati</taxon>
        <taxon>Pseudomonadota</taxon>
        <taxon>Alphaproteobacteria</taxon>
        <taxon>Rhodospirillales</taxon>
        <taxon>Terasakiellaceae</taxon>
        <taxon>Terasakiella</taxon>
    </lineage>
</organism>
<dbReference type="GO" id="GO:0004047">
    <property type="term" value="F:aminomethyltransferase activity"/>
    <property type="evidence" value="ECO:0007669"/>
    <property type="project" value="UniProtKB-EC"/>
</dbReference>
<evidence type="ECO:0000256" key="1">
    <source>
        <dbReference type="ARBA" id="ARBA00008609"/>
    </source>
</evidence>
<feature type="binding site" evidence="8">
    <location>
        <position position="196"/>
    </location>
    <ligand>
        <name>substrate</name>
    </ligand>
</feature>
<dbReference type="RefSeq" id="WP_188661259.1">
    <property type="nucleotide sequence ID" value="NZ_BMHV01000003.1"/>
</dbReference>
<dbReference type="SUPFAM" id="SSF101790">
    <property type="entry name" value="Aminomethyltransferase beta-barrel domain"/>
    <property type="match status" value="1"/>
</dbReference>
<evidence type="ECO:0000256" key="4">
    <source>
        <dbReference type="ARBA" id="ARBA00022679"/>
    </source>
</evidence>
<dbReference type="InterPro" id="IPR027266">
    <property type="entry name" value="TrmE/GcvT-like"/>
</dbReference>
<comment type="catalytic activity">
    <reaction evidence="7">
        <text>N(6)-[(R)-S(8)-aminomethyldihydrolipoyl]-L-lysyl-[protein] + (6S)-5,6,7,8-tetrahydrofolate = N(6)-[(R)-dihydrolipoyl]-L-lysyl-[protein] + (6R)-5,10-methylene-5,6,7,8-tetrahydrofolate + NH4(+)</text>
        <dbReference type="Rhea" id="RHEA:16945"/>
        <dbReference type="Rhea" id="RHEA-COMP:10475"/>
        <dbReference type="Rhea" id="RHEA-COMP:10492"/>
        <dbReference type="ChEBI" id="CHEBI:15636"/>
        <dbReference type="ChEBI" id="CHEBI:28938"/>
        <dbReference type="ChEBI" id="CHEBI:57453"/>
        <dbReference type="ChEBI" id="CHEBI:83100"/>
        <dbReference type="ChEBI" id="CHEBI:83143"/>
        <dbReference type="EC" id="2.1.2.10"/>
    </reaction>
</comment>
<dbReference type="NCBIfam" id="TIGR00528">
    <property type="entry name" value="gcvT"/>
    <property type="match status" value="1"/>
</dbReference>
<dbReference type="InterPro" id="IPR006223">
    <property type="entry name" value="GcvT"/>
</dbReference>